<reference evidence="1 2" key="1">
    <citation type="submission" date="2019-03" db="EMBL/GenBank/DDBJ databases">
        <title>Single cell metagenomics reveals metabolic interactions within the superorganism composed of flagellate Streblomastix strix and complex community of Bacteroidetes bacteria on its surface.</title>
        <authorList>
            <person name="Treitli S.C."/>
            <person name="Kolisko M."/>
            <person name="Husnik F."/>
            <person name="Keeling P."/>
            <person name="Hampl V."/>
        </authorList>
    </citation>
    <scope>NUCLEOTIDE SEQUENCE [LARGE SCALE GENOMIC DNA]</scope>
    <source>
        <strain evidence="1">ST1C</strain>
    </source>
</reference>
<name>A0A5J4X1C2_9EUKA</name>
<gene>
    <name evidence="1" type="ORF">EZS28_003523</name>
</gene>
<dbReference type="AlphaFoldDB" id="A0A5J4X1C2"/>
<dbReference type="Proteomes" id="UP000324800">
    <property type="component" value="Unassembled WGS sequence"/>
</dbReference>
<dbReference type="OrthoDB" id="382863at2759"/>
<accession>A0A5J4X1C2</accession>
<dbReference type="EMBL" id="SNRW01000470">
    <property type="protein sequence ID" value="KAA6400960.1"/>
    <property type="molecule type" value="Genomic_DNA"/>
</dbReference>
<protein>
    <submittedName>
        <fullName evidence="1">Uncharacterized protein</fullName>
    </submittedName>
</protein>
<organism evidence="1 2">
    <name type="scientific">Streblomastix strix</name>
    <dbReference type="NCBI Taxonomy" id="222440"/>
    <lineage>
        <taxon>Eukaryota</taxon>
        <taxon>Metamonada</taxon>
        <taxon>Preaxostyla</taxon>
        <taxon>Oxymonadida</taxon>
        <taxon>Streblomastigidae</taxon>
        <taxon>Streblomastix</taxon>
    </lineage>
</organism>
<evidence type="ECO:0000313" key="1">
    <source>
        <dbReference type="EMBL" id="KAA6400960.1"/>
    </source>
</evidence>
<proteinExistence type="predicted"/>
<sequence length="459" mass="52494">MIRHFYIIGLRIDLYQLIECYSELEEIDQNDPTTIDRTSDDGYPYYDQIYFALYSLIHIRARFILPAVQQIFTHIPLRIHIQRPLAETDQPYYLTIYDVLNLQQFPDLFGPVGDPTTKHIRPPPTSTSGQQRSRFSELYFAFSMLRRGNALDRQIVTNGRIVVIGSSDINISILERMIFAKSRFFLSLTLVSPQCLRCLESTIIPPPAFHHHPFVEFYPNEISIIPSVPGNIPATEQPASFINVTPSTHHSLFVIPTPFRPPAPALFVANSCNYNPATLAGLGLQRYIEEVPGAVLNIDLEKRELMFADGSLNYFCVGIADGSITMNDEDDAIRLQTFIHKPTQPRGKKWLEDEDEIAGVPGKKLLFIREPADPDANLMIHETRIDKEEEGIKKKYKDGDNEILKITSLKGDQASFTPFDNNDTQIQLKMRNIYLKLQQGLLIEGMRYQHILKKEDIQI</sequence>
<comment type="caution">
    <text evidence="1">The sequence shown here is derived from an EMBL/GenBank/DDBJ whole genome shotgun (WGS) entry which is preliminary data.</text>
</comment>
<evidence type="ECO:0000313" key="2">
    <source>
        <dbReference type="Proteomes" id="UP000324800"/>
    </source>
</evidence>